<dbReference type="OrthoDB" id="3481168at2759"/>
<dbReference type="EMBL" id="KZ680207">
    <property type="protein sequence ID" value="PTB70146.1"/>
    <property type="molecule type" value="Genomic_DNA"/>
</dbReference>
<name>A0A2T4BLG0_9HYPO</name>
<dbReference type="GeneID" id="36597548"/>
<protein>
    <recommendedName>
        <fullName evidence="4">Metallo-beta-lactamase domain-containing protein</fullName>
    </recommendedName>
</protein>
<evidence type="ECO:0000313" key="3">
    <source>
        <dbReference type="Proteomes" id="UP000241546"/>
    </source>
</evidence>
<evidence type="ECO:0000256" key="1">
    <source>
        <dbReference type="SAM" id="SignalP"/>
    </source>
</evidence>
<accession>A0A2T4BLG0</accession>
<dbReference type="InterPro" id="IPR036866">
    <property type="entry name" value="RibonucZ/Hydroxyglut_hydro"/>
</dbReference>
<dbReference type="SUPFAM" id="SSF56281">
    <property type="entry name" value="Metallo-hydrolase/oxidoreductase"/>
    <property type="match status" value="1"/>
</dbReference>
<sequence length="519" mass="57697">MGRNIKLLLIFIGTLPSAFAAAVKDTGAKQSASTILSRGITALGGSDALNKIQGISYHSNLLRTNTLEESQVPGHPDTNVIIEGSQTVSYDFSGNSSDVVQRIDKEYTISDFFYWARPNLEPFNVSLVVKGGQSGYACYVQGNDHALDPPDSTYGYTDLHDPSLNLTILFDPETYLPYVVRAYENHRLFGLSTNDFVLNNYTAIDGIQFPQYIHTMYNERNLLVHTIRDAITINPSFAAGFFDGLSQDLIAQTGSQLKPAAAEVSTEYDAAEVFENSENLIWYGPYSGSLDGLNVTKPVPELPNLYNLAFAGSVYACTVGVFDDAIIVTDAAPHQSKLVIQWIEQTFHRKPTHLLLTHHHHDHSYGAPDFVAAGAALVVPKDFEDYWTKIPNVKFAPSQENKPFIHKDKHMQVRAIWHPDFDHASDWMYFVWTTACPTDSSPVVVTIADAWSPNFEGYELDNNLAIEYLNLAAEDHMPYQYLVVPIHGTPANITDLYELTGYAYPKYKVTDFKAGGPLC</sequence>
<reference evidence="3" key="1">
    <citation type="submission" date="2016-07" db="EMBL/GenBank/DDBJ databases">
        <title>Multiple horizontal gene transfer events from other fungi enriched the ability of initially mycotrophic Trichoderma (Ascomycota) to feed on dead plant biomass.</title>
        <authorList>
            <consortium name="DOE Joint Genome Institute"/>
            <person name="Atanasova L."/>
            <person name="Chenthamara K."/>
            <person name="Zhang J."/>
            <person name="Grujic M."/>
            <person name="Henrissat B."/>
            <person name="Kuo A."/>
            <person name="Aerts A."/>
            <person name="Salamov A."/>
            <person name="Lipzen A."/>
            <person name="Labutti K."/>
            <person name="Barry K."/>
            <person name="Miao Y."/>
            <person name="Rahimi M.J."/>
            <person name="Shen Q."/>
            <person name="Grigoriev I.V."/>
            <person name="Kubicek C.P."/>
            <person name="Druzhinina I.S."/>
        </authorList>
    </citation>
    <scope>NUCLEOTIDE SEQUENCE [LARGE SCALE GENOMIC DNA]</scope>
    <source>
        <strain evidence="3">TUCIM 6016</strain>
    </source>
</reference>
<evidence type="ECO:0000313" key="2">
    <source>
        <dbReference type="EMBL" id="PTB70146.1"/>
    </source>
</evidence>
<keyword evidence="3" id="KW-1185">Reference proteome</keyword>
<evidence type="ECO:0008006" key="4">
    <source>
        <dbReference type="Google" id="ProtNLM"/>
    </source>
</evidence>
<dbReference type="AlphaFoldDB" id="A0A2T4BLG0"/>
<feature type="chain" id="PRO_5015394321" description="Metallo-beta-lactamase domain-containing protein" evidence="1">
    <location>
        <begin position="21"/>
        <end position="519"/>
    </location>
</feature>
<dbReference type="Proteomes" id="UP000241546">
    <property type="component" value="Unassembled WGS sequence"/>
</dbReference>
<dbReference type="RefSeq" id="XP_024753466.1">
    <property type="nucleotide sequence ID" value="XM_024889429.1"/>
</dbReference>
<dbReference type="Gene3D" id="3.60.15.10">
    <property type="entry name" value="Ribonuclease Z/Hydroxyacylglutathione hydrolase-like"/>
    <property type="match status" value="1"/>
</dbReference>
<organism evidence="2 3">
    <name type="scientific">Trichoderma citrinoviride</name>
    <dbReference type="NCBI Taxonomy" id="58853"/>
    <lineage>
        <taxon>Eukaryota</taxon>
        <taxon>Fungi</taxon>
        <taxon>Dikarya</taxon>
        <taxon>Ascomycota</taxon>
        <taxon>Pezizomycotina</taxon>
        <taxon>Sordariomycetes</taxon>
        <taxon>Hypocreomycetidae</taxon>
        <taxon>Hypocreales</taxon>
        <taxon>Hypocreaceae</taxon>
        <taxon>Trichoderma</taxon>
    </lineage>
</organism>
<keyword evidence="1" id="KW-0732">Signal</keyword>
<gene>
    <name evidence="2" type="ORF">BBK36DRAFT_1109032</name>
</gene>
<feature type="signal peptide" evidence="1">
    <location>
        <begin position="1"/>
        <end position="20"/>
    </location>
</feature>
<proteinExistence type="predicted"/>